<accession>A0A2A2G900</accession>
<proteinExistence type="predicted"/>
<comment type="caution">
    <text evidence="2">The sequence shown here is derived from an EMBL/GenBank/DDBJ whole genome shotgun (WGS) entry which is preliminary data.</text>
</comment>
<organism evidence="2 3">
    <name type="scientific">Fodinibius salipaludis</name>
    <dbReference type="NCBI Taxonomy" id="2032627"/>
    <lineage>
        <taxon>Bacteria</taxon>
        <taxon>Pseudomonadati</taxon>
        <taxon>Balneolota</taxon>
        <taxon>Balneolia</taxon>
        <taxon>Balneolales</taxon>
        <taxon>Balneolaceae</taxon>
        <taxon>Fodinibius</taxon>
    </lineage>
</organism>
<sequence>MACEGPSGSEGPQGPEGPEGPVGPAGEDGSMMYSGQDAPDATTGENGDYYLDETTGELYGPKNDDGWGTPISLQGPPGQDGQDGEDGSQIHSGSGAPDASLGSVGDYYLDEDSYDLYGPKTENGWDTPINLKGTANVMYSSWITVPGEASEWSAEEVSGDSIRYHDIAANALTEDIVGQGVVNVYADFRDVEPDIDQIYALPMSNLPGFAVSLYYQFSLQNVMIAYYDPSAKGTDLGPLTVDTKFRYVIIPGGVAAKSKMTKDEIKEMPYNEVKKRFGIQE</sequence>
<feature type="region of interest" description="Disordered" evidence="1">
    <location>
        <begin position="1"/>
        <end position="104"/>
    </location>
</feature>
<name>A0A2A2G900_9BACT</name>
<reference evidence="2 3" key="1">
    <citation type="submission" date="2017-08" db="EMBL/GenBank/DDBJ databases">
        <title>Aliifodinibius alkalisoli sp. nov., isolated from saline alkaline soil.</title>
        <authorList>
            <person name="Liu D."/>
            <person name="Zhang G."/>
        </authorList>
    </citation>
    <scope>NUCLEOTIDE SEQUENCE [LARGE SCALE GENOMIC DNA]</scope>
    <source>
        <strain evidence="2 3">WN023</strain>
    </source>
</reference>
<evidence type="ECO:0000313" key="2">
    <source>
        <dbReference type="EMBL" id="PAU93640.1"/>
    </source>
</evidence>
<dbReference type="AlphaFoldDB" id="A0A2A2G900"/>
<evidence type="ECO:0000313" key="3">
    <source>
        <dbReference type="Proteomes" id="UP000218831"/>
    </source>
</evidence>
<dbReference type="EMBL" id="NSKE01000007">
    <property type="protein sequence ID" value="PAU93640.1"/>
    <property type="molecule type" value="Genomic_DNA"/>
</dbReference>
<protein>
    <recommendedName>
        <fullName evidence="4">Collagen-like protein</fullName>
    </recommendedName>
</protein>
<evidence type="ECO:0000256" key="1">
    <source>
        <dbReference type="SAM" id="MobiDB-lite"/>
    </source>
</evidence>
<gene>
    <name evidence="2" type="ORF">CK503_10825</name>
</gene>
<dbReference type="Proteomes" id="UP000218831">
    <property type="component" value="Unassembled WGS sequence"/>
</dbReference>
<feature type="compositionally biased region" description="Low complexity" evidence="1">
    <location>
        <begin position="1"/>
        <end position="13"/>
    </location>
</feature>
<evidence type="ECO:0008006" key="4">
    <source>
        <dbReference type="Google" id="ProtNLM"/>
    </source>
</evidence>
<keyword evidence="3" id="KW-1185">Reference proteome</keyword>